<feature type="domain" description="PepSY" evidence="2">
    <location>
        <begin position="98"/>
        <end position="159"/>
    </location>
</feature>
<dbReference type="InterPro" id="IPR025711">
    <property type="entry name" value="PepSY"/>
</dbReference>
<name>A0A9D1ITJ2_9CLOT</name>
<feature type="domain" description="PepSY" evidence="2">
    <location>
        <begin position="257"/>
        <end position="313"/>
    </location>
</feature>
<dbReference type="AlphaFoldDB" id="A0A9D1ITJ2"/>
<evidence type="ECO:0000313" key="4">
    <source>
        <dbReference type="Proteomes" id="UP000824073"/>
    </source>
</evidence>
<dbReference type="EMBL" id="DVMR01000033">
    <property type="protein sequence ID" value="HIU43298.1"/>
    <property type="molecule type" value="Genomic_DNA"/>
</dbReference>
<keyword evidence="1" id="KW-0732">Signal</keyword>
<feature type="domain" description="PepSY" evidence="2">
    <location>
        <begin position="180"/>
        <end position="233"/>
    </location>
</feature>
<proteinExistence type="predicted"/>
<feature type="signal peptide" evidence="1">
    <location>
        <begin position="1"/>
        <end position="21"/>
    </location>
</feature>
<evidence type="ECO:0000313" key="3">
    <source>
        <dbReference type="EMBL" id="HIU43298.1"/>
    </source>
</evidence>
<sequence length="321" mass="35327">MKKFIGTLTALCLVLTPCAGAAALSTTPTQTAAVTLEQLLNVTNDQFTPLVQNGTVYLPVQIIGEFLSKVFSWGFSGGTGATATTPVTSGQTSSGNVITLDEAKAIALKDAGFSESQVTIVRAHQDYDDGRLEYEVEFYKDNVEYDYDIDAATGRIISRDYDAEYYTPITNPGSSSSGNAITLDEAKAIALKDAGFSESQVTIVRARQDYDDGRLEYEVEFYKDNVEYDYEISSTGTILSRDYDAEGYAPAQTGNAMSMDKAKQLVLDRVPGATTSNIVQFKLDYDDGRQLYEGKLFYNGLEYEFEMDAVTGTFYDWEIDR</sequence>
<evidence type="ECO:0000259" key="2">
    <source>
        <dbReference type="Pfam" id="PF03413"/>
    </source>
</evidence>
<reference evidence="3" key="1">
    <citation type="submission" date="2020-10" db="EMBL/GenBank/DDBJ databases">
        <authorList>
            <person name="Gilroy R."/>
        </authorList>
    </citation>
    <scope>NUCLEOTIDE SEQUENCE</scope>
    <source>
        <strain evidence="3">CHK191-8634</strain>
    </source>
</reference>
<comment type="caution">
    <text evidence="3">The sequence shown here is derived from an EMBL/GenBank/DDBJ whole genome shotgun (WGS) entry which is preliminary data.</text>
</comment>
<evidence type="ECO:0000256" key="1">
    <source>
        <dbReference type="SAM" id="SignalP"/>
    </source>
</evidence>
<gene>
    <name evidence="3" type="ORF">IAB67_03260</name>
</gene>
<organism evidence="3 4">
    <name type="scientific">Candidatus Ventrousia excrementavium</name>
    <dbReference type="NCBI Taxonomy" id="2840961"/>
    <lineage>
        <taxon>Bacteria</taxon>
        <taxon>Bacillati</taxon>
        <taxon>Bacillota</taxon>
        <taxon>Clostridia</taxon>
        <taxon>Eubacteriales</taxon>
        <taxon>Clostridiaceae</taxon>
        <taxon>Clostridiaceae incertae sedis</taxon>
        <taxon>Candidatus Ventrousia</taxon>
    </lineage>
</organism>
<feature type="chain" id="PRO_5039567240" evidence="1">
    <location>
        <begin position="22"/>
        <end position="321"/>
    </location>
</feature>
<dbReference type="Proteomes" id="UP000824073">
    <property type="component" value="Unassembled WGS sequence"/>
</dbReference>
<protein>
    <submittedName>
        <fullName evidence="3">PepSY domain-containing protein</fullName>
    </submittedName>
</protein>
<accession>A0A9D1ITJ2</accession>
<dbReference type="Gene3D" id="3.10.450.40">
    <property type="match status" value="3"/>
</dbReference>
<reference evidence="3" key="2">
    <citation type="journal article" date="2021" name="PeerJ">
        <title>Extensive microbial diversity within the chicken gut microbiome revealed by metagenomics and culture.</title>
        <authorList>
            <person name="Gilroy R."/>
            <person name="Ravi A."/>
            <person name="Getino M."/>
            <person name="Pursley I."/>
            <person name="Horton D.L."/>
            <person name="Alikhan N.F."/>
            <person name="Baker D."/>
            <person name="Gharbi K."/>
            <person name="Hall N."/>
            <person name="Watson M."/>
            <person name="Adriaenssens E.M."/>
            <person name="Foster-Nyarko E."/>
            <person name="Jarju S."/>
            <person name="Secka A."/>
            <person name="Antonio M."/>
            <person name="Oren A."/>
            <person name="Chaudhuri R.R."/>
            <person name="La Ragione R."/>
            <person name="Hildebrand F."/>
            <person name="Pallen M.J."/>
        </authorList>
    </citation>
    <scope>NUCLEOTIDE SEQUENCE</scope>
    <source>
        <strain evidence="3">CHK191-8634</strain>
    </source>
</reference>
<dbReference type="Pfam" id="PF03413">
    <property type="entry name" value="PepSY"/>
    <property type="match status" value="3"/>
</dbReference>